<reference evidence="1" key="2">
    <citation type="submission" date="2020-03" db="EMBL/GenBank/DDBJ databases">
        <title>Walnut 2.0.</title>
        <authorList>
            <person name="Marrano A."/>
            <person name="Britton M."/>
            <person name="Zimin A.V."/>
            <person name="Zaini P.A."/>
            <person name="Workman R."/>
            <person name="Puiu D."/>
            <person name="Bianco L."/>
            <person name="Allen B.J."/>
            <person name="Troggio M."/>
            <person name="Leslie C.A."/>
            <person name="Timp W."/>
            <person name="Dendekar A."/>
            <person name="Salzberg S.L."/>
            <person name="Neale D.B."/>
        </authorList>
    </citation>
    <scope>NUCLEOTIDE SEQUENCE</scope>
    <source>
        <tissue evidence="1">Leaves</tissue>
    </source>
</reference>
<gene>
    <name evidence="1" type="ORF">F2P56_011556</name>
</gene>
<dbReference type="AlphaFoldDB" id="A0A834CUH7"/>
<evidence type="ECO:0000313" key="1">
    <source>
        <dbReference type="EMBL" id="KAF5471084.1"/>
    </source>
</evidence>
<dbReference type="Gramene" id="Jr05_13710_p2">
    <property type="protein sequence ID" value="cds.Jr05_13710_p2"/>
    <property type="gene ID" value="Jr05_13710"/>
</dbReference>
<dbReference type="EMBL" id="LIHL02000005">
    <property type="protein sequence ID" value="KAF5471084.1"/>
    <property type="molecule type" value="Genomic_DNA"/>
</dbReference>
<protein>
    <submittedName>
        <fullName evidence="1">Uncharacterized protein</fullName>
    </submittedName>
</protein>
<sequence>LFEHFSSPSQSCFELGFHKFFSSHLLHRAPSLSSSTINGGVCYKFRRLLDLFPVVQSHDYHVLLKNLSKQEAFGNLKFSVGTALELHNSFSFLIDTPTPPHTQFFIQSDFLTTENNVNV</sequence>
<accession>A0A834CUH7</accession>
<name>A0A834CUH7_JUGRE</name>
<comment type="caution">
    <text evidence="1">The sequence shown here is derived from an EMBL/GenBank/DDBJ whole genome shotgun (WGS) entry which is preliminary data.</text>
</comment>
<feature type="non-terminal residue" evidence="1">
    <location>
        <position position="1"/>
    </location>
</feature>
<reference evidence="1" key="1">
    <citation type="submission" date="2015-10" db="EMBL/GenBank/DDBJ databases">
        <authorList>
            <person name="Martinez-Garcia P.J."/>
            <person name="Crepeau M.W."/>
            <person name="Puiu D."/>
            <person name="Gonzalez-Ibeas D."/>
            <person name="Whalen J."/>
            <person name="Stevens K."/>
            <person name="Paul R."/>
            <person name="Butterfield T."/>
            <person name="Britton M."/>
            <person name="Reagan R."/>
            <person name="Chakraborty S."/>
            <person name="Walawage S.L."/>
            <person name="Vasquez-Gross H.A."/>
            <person name="Cardeno C."/>
            <person name="Famula R."/>
            <person name="Pratt K."/>
            <person name="Kuruganti S."/>
            <person name="Aradhya M.K."/>
            <person name="Leslie C.A."/>
            <person name="Dandekar A.M."/>
            <person name="Salzberg S.L."/>
            <person name="Wegrzyn J.L."/>
            <person name="Langley C.H."/>
            <person name="Neale D.B."/>
        </authorList>
    </citation>
    <scope>NUCLEOTIDE SEQUENCE</scope>
    <source>
        <tissue evidence="1">Leaves</tissue>
    </source>
</reference>
<evidence type="ECO:0000313" key="2">
    <source>
        <dbReference type="Proteomes" id="UP000619265"/>
    </source>
</evidence>
<organism evidence="1 2">
    <name type="scientific">Juglans regia</name>
    <name type="common">English walnut</name>
    <dbReference type="NCBI Taxonomy" id="51240"/>
    <lineage>
        <taxon>Eukaryota</taxon>
        <taxon>Viridiplantae</taxon>
        <taxon>Streptophyta</taxon>
        <taxon>Embryophyta</taxon>
        <taxon>Tracheophyta</taxon>
        <taxon>Spermatophyta</taxon>
        <taxon>Magnoliopsida</taxon>
        <taxon>eudicotyledons</taxon>
        <taxon>Gunneridae</taxon>
        <taxon>Pentapetalae</taxon>
        <taxon>rosids</taxon>
        <taxon>fabids</taxon>
        <taxon>Fagales</taxon>
        <taxon>Juglandaceae</taxon>
        <taxon>Juglans</taxon>
    </lineage>
</organism>
<dbReference type="Proteomes" id="UP000619265">
    <property type="component" value="Unassembled WGS sequence"/>
</dbReference>
<proteinExistence type="predicted"/>